<evidence type="ECO:0000256" key="9">
    <source>
        <dbReference type="ARBA" id="ARBA00023136"/>
    </source>
</evidence>
<gene>
    <name evidence="11" type="ORF">Ljor_0721</name>
</gene>
<dbReference type="Pfam" id="PF04973">
    <property type="entry name" value="NMN_transporter"/>
    <property type="match status" value="1"/>
</dbReference>
<protein>
    <recommendedName>
        <fullName evidence="4">Nicotinamide riboside transporter PnuC</fullName>
    </recommendedName>
</protein>
<comment type="function">
    <text evidence="1">Required for nicotinamide riboside transport across the inner membrane.</text>
</comment>
<evidence type="ECO:0000313" key="12">
    <source>
        <dbReference type="Proteomes" id="UP000055035"/>
    </source>
</evidence>
<keyword evidence="9 10" id="KW-0472">Membrane</keyword>
<comment type="similarity">
    <text evidence="3">Belongs to the nicotinamide ribonucleoside (NR) uptake permease (TC 4.B.1) family.</text>
</comment>
<dbReference type="GO" id="GO:0034257">
    <property type="term" value="F:nicotinamide riboside transmembrane transporter activity"/>
    <property type="evidence" value="ECO:0007669"/>
    <property type="project" value="InterPro"/>
</dbReference>
<name>A0A0W0V8J7_9GAMM</name>
<evidence type="ECO:0000313" key="11">
    <source>
        <dbReference type="EMBL" id="KTD16415.1"/>
    </source>
</evidence>
<feature type="transmembrane region" description="Helical" evidence="10">
    <location>
        <begin position="25"/>
        <end position="41"/>
    </location>
</feature>
<accession>A0A0W0V8J7</accession>
<dbReference type="EMBL" id="LNYJ01000011">
    <property type="protein sequence ID" value="KTD16415.1"/>
    <property type="molecule type" value="Genomic_DNA"/>
</dbReference>
<evidence type="ECO:0000256" key="3">
    <source>
        <dbReference type="ARBA" id="ARBA00006669"/>
    </source>
</evidence>
<keyword evidence="7 10" id="KW-0812">Transmembrane</keyword>
<dbReference type="OrthoDB" id="9791248at2"/>
<dbReference type="PATRIC" id="fig|456.5.peg.765"/>
<comment type="subcellular location">
    <subcellularLocation>
        <location evidence="2">Cell membrane</location>
        <topology evidence="2">Multi-pass membrane protein</topology>
    </subcellularLocation>
</comment>
<dbReference type="NCBIfam" id="TIGR01528">
    <property type="entry name" value="NMN_trans_PnuC"/>
    <property type="match status" value="1"/>
</dbReference>
<evidence type="ECO:0000256" key="7">
    <source>
        <dbReference type="ARBA" id="ARBA00022692"/>
    </source>
</evidence>
<dbReference type="InterPro" id="IPR006419">
    <property type="entry name" value="NMN_transpt_PnuC"/>
</dbReference>
<evidence type="ECO:0000256" key="6">
    <source>
        <dbReference type="ARBA" id="ARBA00022475"/>
    </source>
</evidence>
<feature type="transmembrane region" description="Helical" evidence="10">
    <location>
        <begin position="113"/>
        <end position="134"/>
    </location>
</feature>
<dbReference type="STRING" id="456.Ljor_0721"/>
<organism evidence="11 12">
    <name type="scientific">Legionella jordanis</name>
    <dbReference type="NCBI Taxonomy" id="456"/>
    <lineage>
        <taxon>Bacteria</taxon>
        <taxon>Pseudomonadati</taxon>
        <taxon>Pseudomonadota</taxon>
        <taxon>Gammaproteobacteria</taxon>
        <taxon>Legionellales</taxon>
        <taxon>Legionellaceae</taxon>
        <taxon>Legionella</taxon>
    </lineage>
</organism>
<evidence type="ECO:0000256" key="1">
    <source>
        <dbReference type="ARBA" id="ARBA00002672"/>
    </source>
</evidence>
<feature type="transmembrane region" description="Helical" evidence="10">
    <location>
        <begin position="87"/>
        <end position="106"/>
    </location>
</feature>
<reference evidence="11 12" key="1">
    <citation type="submission" date="2015-11" db="EMBL/GenBank/DDBJ databases">
        <title>Genomic analysis of 38 Legionella species identifies large and diverse effector repertoires.</title>
        <authorList>
            <person name="Burstein D."/>
            <person name="Amaro F."/>
            <person name="Zusman T."/>
            <person name="Lifshitz Z."/>
            <person name="Cohen O."/>
            <person name="Gilbert J.A."/>
            <person name="Pupko T."/>
            <person name="Shuman H.A."/>
            <person name="Segal G."/>
        </authorList>
    </citation>
    <scope>NUCLEOTIDE SEQUENCE [LARGE SCALE GENOMIC DNA]</scope>
    <source>
        <strain evidence="11 12">BL-540</strain>
    </source>
</reference>
<evidence type="ECO:0000256" key="8">
    <source>
        <dbReference type="ARBA" id="ARBA00022989"/>
    </source>
</evidence>
<dbReference type="AlphaFoldDB" id="A0A0W0V8J7"/>
<dbReference type="Proteomes" id="UP000055035">
    <property type="component" value="Unassembled WGS sequence"/>
</dbReference>
<keyword evidence="5" id="KW-0813">Transport</keyword>
<dbReference type="PANTHER" id="PTHR36122">
    <property type="entry name" value="NICOTINAMIDE RIBOSIDE TRANSPORTER PNUC"/>
    <property type="match status" value="1"/>
</dbReference>
<keyword evidence="8 10" id="KW-1133">Transmembrane helix</keyword>
<evidence type="ECO:0000256" key="5">
    <source>
        <dbReference type="ARBA" id="ARBA00022448"/>
    </source>
</evidence>
<evidence type="ECO:0000256" key="2">
    <source>
        <dbReference type="ARBA" id="ARBA00004651"/>
    </source>
</evidence>
<dbReference type="PANTHER" id="PTHR36122:SF2">
    <property type="entry name" value="NICOTINAMIDE RIBOSIDE TRANSPORTER PNUC"/>
    <property type="match status" value="1"/>
</dbReference>
<comment type="caution">
    <text evidence="11">The sequence shown here is derived from an EMBL/GenBank/DDBJ whole genome shotgun (WGS) entry which is preliminary data.</text>
</comment>
<feature type="transmembrane region" description="Helical" evidence="10">
    <location>
        <begin position="50"/>
        <end position="67"/>
    </location>
</feature>
<dbReference type="GO" id="GO:0005886">
    <property type="term" value="C:plasma membrane"/>
    <property type="evidence" value="ECO:0007669"/>
    <property type="project" value="UniProtKB-SubCell"/>
</dbReference>
<evidence type="ECO:0000256" key="4">
    <source>
        <dbReference type="ARBA" id="ARBA00017522"/>
    </source>
</evidence>
<keyword evidence="6" id="KW-1003">Cell membrane</keyword>
<keyword evidence="12" id="KW-1185">Reference proteome</keyword>
<proteinExistence type="inferred from homology"/>
<sequence>MLLDVFGALLSLVATYYFIRISSKAWTASLLAIILNMYLYWQKGIYADSLLEGFYFFSTCYGLYRWVREGNQQSKTVVSLSLKQNIFLVMATSLIFLLIALFLMGFTQSDVVILDALTTVLSLVAQGLMCYKIIQTWLLWLITDSLYAYMYLKKDILFHSGLMLLYTIMAIVGYYSWKKQQLDSQKQTFTAMDYKKERSPRREENSQNCTNLHS</sequence>
<dbReference type="RefSeq" id="WP_058470270.1">
    <property type="nucleotide sequence ID" value="NZ_CAAAIC010000004.1"/>
</dbReference>
<feature type="transmembrane region" description="Helical" evidence="10">
    <location>
        <begin position="156"/>
        <end position="177"/>
    </location>
</feature>
<evidence type="ECO:0000256" key="10">
    <source>
        <dbReference type="SAM" id="Phobius"/>
    </source>
</evidence>